<dbReference type="InterPro" id="IPR056322">
    <property type="entry name" value="Microp_apicomplexa_21"/>
</dbReference>
<keyword evidence="1" id="KW-0472">Membrane</keyword>
<organism evidence="2 3">
    <name type="scientific">Theileria orientalis</name>
    <dbReference type="NCBI Taxonomy" id="68886"/>
    <lineage>
        <taxon>Eukaryota</taxon>
        <taxon>Sar</taxon>
        <taxon>Alveolata</taxon>
        <taxon>Apicomplexa</taxon>
        <taxon>Aconoidasida</taxon>
        <taxon>Piroplasmida</taxon>
        <taxon>Theileriidae</taxon>
        <taxon>Theileria</taxon>
    </lineage>
</organism>
<evidence type="ECO:0000256" key="1">
    <source>
        <dbReference type="SAM" id="Phobius"/>
    </source>
</evidence>
<feature type="transmembrane region" description="Helical" evidence="1">
    <location>
        <begin position="21"/>
        <end position="40"/>
    </location>
</feature>
<dbReference type="Pfam" id="PF23535">
    <property type="entry name" value="Microp_apicomplexa_21"/>
    <property type="match status" value="1"/>
</dbReference>
<protein>
    <submittedName>
        <fullName evidence="2">Uncharacterized protein</fullName>
    </submittedName>
</protein>
<dbReference type="AlphaFoldDB" id="A0A976XKL4"/>
<gene>
    <name evidence="2" type="ORF">MACJ_004128</name>
</gene>
<accession>A0A976XKL4</accession>
<sequence length="83" mass="9877">MALWGYNFNKEARWQRNRKGFALFYISAMFIFPSFIYYVLGNPAVSNYYLKNVMPVEYPPESDPRIISKIYHGKVKDVEKKTE</sequence>
<dbReference type="Proteomes" id="UP000244803">
    <property type="component" value="Chromosome 4"/>
</dbReference>
<name>A0A976XKL4_THEOR</name>
<reference evidence="2" key="1">
    <citation type="submission" date="2022-07" db="EMBL/GenBank/DDBJ databases">
        <title>Evaluation of T. orientalis genome assembly methods using nanopore sequencing and analysis of variation between genomes.</title>
        <authorList>
            <person name="Yam J."/>
            <person name="Micallef M.L."/>
            <person name="Liu M."/>
            <person name="Djordjevic S.P."/>
            <person name="Bogema D.R."/>
            <person name="Jenkins C."/>
        </authorList>
    </citation>
    <scope>NUCLEOTIDE SEQUENCE</scope>
    <source>
        <strain evidence="2">Fish Creek</strain>
    </source>
</reference>
<evidence type="ECO:0000313" key="3">
    <source>
        <dbReference type="Proteomes" id="UP000244803"/>
    </source>
</evidence>
<dbReference type="EMBL" id="CP056067">
    <property type="protein sequence ID" value="UVC54576.1"/>
    <property type="molecule type" value="Genomic_DNA"/>
</dbReference>
<evidence type="ECO:0000313" key="2">
    <source>
        <dbReference type="EMBL" id="UVC54576.1"/>
    </source>
</evidence>
<keyword evidence="1" id="KW-0812">Transmembrane</keyword>
<proteinExistence type="predicted"/>
<keyword evidence="1" id="KW-1133">Transmembrane helix</keyword>